<sequence>MEGAIYITAAEMAEMLAISKSYEYKLIKQKNEELDAKGFITILGKVAIKYFEEKFYGVTVSV</sequence>
<protein>
    <submittedName>
        <fullName evidence="1">Phage protein</fullName>
    </submittedName>
</protein>
<proteinExistence type="predicted"/>
<dbReference type="Proteomes" id="UP000595897">
    <property type="component" value="Chromosome"/>
</dbReference>
<dbReference type="EMBL" id="AP024169">
    <property type="protein sequence ID" value="BCN32610.1"/>
    <property type="molecule type" value="Genomic_DNA"/>
</dbReference>
<dbReference type="RefSeq" id="WP_271713643.1">
    <property type="nucleotide sequence ID" value="NZ_AP024169.1"/>
</dbReference>
<name>A0A7R7EPD7_9FIRM</name>
<organism evidence="1 2">
    <name type="scientific">Anaeromicropila herbilytica</name>
    <dbReference type="NCBI Taxonomy" id="2785025"/>
    <lineage>
        <taxon>Bacteria</taxon>
        <taxon>Bacillati</taxon>
        <taxon>Bacillota</taxon>
        <taxon>Clostridia</taxon>
        <taxon>Lachnospirales</taxon>
        <taxon>Lachnospiraceae</taxon>
        <taxon>Anaeromicropila</taxon>
    </lineage>
</organism>
<dbReference type="KEGG" id="ahb:bsdtb5_39050"/>
<dbReference type="AlphaFoldDB" id="A0A7R7EPD7"/>
<evidence type="ECO:0000313" key="2">
    <source>
        <dbReference type="Proteomes" id="UP000595897"/>
    </source>
</evidence>
<accession>A0A7R7EPD7</accession>
<keyword evidence="2" id="KW-1185">Reference proteome</keyword>
<reference evidence="1 2" key="1">
    <citation type="submission" date="2020-11" db="EMBL/GenBank/DDBJ databases">
        <title>Draft genome sequencing of a Lachnospiraceae strain isolated from anoxic soil subjected to BSD treatment.</title>
        <authorList>
            <person name="Uek A."/>
            <person name="Tonouchi A."/>
        </authorList>
    </citation>
    <scope>NUCLEOTIDE SEQUENCE [LARGE SCALE GENOMIC DNA]</scope>
    <source>
        <strain evidence="1 2">TB5</strain>
    </source>
</reference>
<gene>
    <name evidence="1" type="ORF">bsdtb5_39050</name>
</gene>
<evidence type="ECO:0000313" key="1">
    <source>
        <dbReference type="EMBL" id="BCN32610.1"/>
    </source>
</evidence>